<feature type="region of interest" description="Disordered" evidence="1">
    <location>
        <begin position="1"/>
        <end position="41"/>
    </location>
</feature>
<keyword evidence="3" id="KW-1185">Reference proteome</keyword>
<evidence type="ECO:0000256" key="1">
    <source>
        <dbReference type="SAM" id="MobiDB-lite"/>
    </source>
</evidence>
<feature type="compositionally biased region" description="Basic and acidic residues" evidence="1">
    <location>
        <begin position="1"/>
        <end position="27"/>
    </location>
</feature>
<evidence type="ECO:0000313" key="3">
    <source>
        <dbReference type="Proteomes" id="UP001324380"/>
    </source>
</evidence>
<protein>
    <submittedName>
        <fullName evidence="2">Uncharacterized protein</fullName>
    </submittedName>
</protein>
<dbReference type="RefSeq" id="WP_321561509.1">
    <property type="nucleotide sequence ID" value="NZ_CP139558.1"/>
</dbReference>
<gene>
    <name evidence="2" type="ORF">SNE25_23770</name>
</gene>
<evidence type="ECO:0000313" key="2">
    <source>
        <dbReference type="EMBL" id="WPU92347.1"/>
    </source>
</evidence>
<proteinExistence type="predicted"/>
<reference evidence="2 3" key="1">
    <citation type="submission" date="2023-11" db="EMBL/GenBank/DDBJ databases">
        <title>Analysis of the Genomes of Mucilaginibacter gossypii cycad 4 and M. sabulilitoris SNA2: microbes with the potential for plant growth promotion.</title>
        <authorList>
            <person name="Hirsch A.M."/>
            <person name="Humm E."/>
            <person name="Rubbi M."/>
            <person name="Del Vecchio G."/>
            <person name="Ha S.M."/>
            <person name="Pellegrini M."/>
            <person name="Gunsalus R.P."/>
        </authorList>
    </citation>
    <scope>NUCLEOTIDE SEQUENCE [LARGE SCALE GENOMIC DNA]</scope>
    <source>
        <strain evidence="2 3">SNA2</strain>
    </source>
</reference>
<organism evidence="2 3">
    <name type="scientific">Mucilaginibacter sabulilitoris</name>
    <dbReference type="NCBI Taxonomy" id="1173583"/>
    <lineage>
        <taxon>Bacteria</taxon>
        <taxon>Pseudomonadati</taxon>
        <taxon>Bacteroidota</taxon>
        <taxon>Sphingobacteriia</taxon>
        <taxon>Sphingobacteriales</taxon>
        <taxon>Sphingobacteriaceae</taxon>
        <taxon>Mucilaginibacter</taxon>
    </lineage>
</organism>
<dbReference type="Proteomes" id="UP001324380">
    <property type="component" value="Chromosome"/>
</dbReference>
<dbReference type="EMBL" id="CP139558">
    <property type="protein sequence ID" value="WPU92347.1"/>
    <property type="molecule type" value="Genomic_DNA"/>
</dbReference>
<accession>A0ABZ0TIV9</accession>
<name>A0ABZ0TIV9_9SPHI</name>
<sequence length="41" mass="4540">MEAKDKAKNDAAKEVREQKATKQEKSAAAKAASRSKRRPLL</sequence>